<protein>
    <recommendedName>
        <fullName evidence="1">YagK/YfjJ C-terminal domain-containing protein</fullName>
    </recommendedName>
</protein>
<name>A0A1C3IYW3_9VIBR</name>
<reference evidence="3" key="1">
    <citation type="submission" date="2016-06" db="EMBL/GenBank/DDBJ databases">
        <authorList>
            <person name="Rodrigo-Torres Lidia"/>
            <person name="Arahal R.David."/>
        </authorList>
    </citation>
    <scope>NUCLEOTIDE SEQUENCE [LARGE SCALE GENOMIC DNA]</scope>
    <source>
        <strain evidence="3">CECT 7223</strain>
    </source>
</reference>
<dbReference type="GeneID" id="94231604"/>
<gene>
    <name evidence="2" type="ORF">VAT7223_03273</name>
</gene>
<dbReference type="RefSeq" id="WP_083994625.1">
    <property type="nucleotide sequence ID" value="NZ_AP025460.1"/>
</dbReference>
<organism evidence="2 3">
    <name type="scientific">Vibrio atlanticus</name>
    <dbReference type="NCBI Taxonomy" id="693153"/>
    <lineage>
        <taxon>Bacteria</taxon>
        <taxon>Pseudomonadati</taxon>
        <taxon>Pseudomonadota</taxon>
        <taxon>Gammaproteobacteria</taxon>
        <taxon>Vibrionales</taxon>
        <taxon>Vibrionaceae</taxon>
        <taxon>Vibrio</taxon>
    </lineage>
</organism>
<feature type="domain" description="YagK/YfjJ C-terminal" evidence="1">
    <location>
        <begin position="44"/>
        <end position="197"/>
    </location>
</feature>
<dbReference type="AlphaFoldDB" id="A0A1C3IYW3"/>
<evidence type="ECO:0000259" key="1">
    <source>
        <dbReference type="Pfam" id="PF11726"/>
    </source>
</evidence>
<proteinExistence type="predicted"/>
<accession>A0A1C3IYW3</accession>
<dbReference type="Pfam" id="PF11726">
    <property type="entry name" value="YagK_YfjJ_C"/>
    <property type="match status" value="1"/>
</dbReference>
<evidence type="ECO:0000313" key="3">
    <source>
        <dbReference type="Proteomes" id="UP000092876"/>
    </source>
</evidence>
<evidence type="ECO:0000313" key="2">
    <source>
        <dbReference type="EMBL" id="SBS66625.1"/>
    </source>
</evidence>
<dbReference type="EMBL" id="FLQP01000049">
    <property type="protein sequence ID" value="SBS66625.1"/>
    <property type="molecule type" value="Genomic_DNA"/>
</dbReference>
<sequence length="199" mass="23348">MPHTPHTPAITHSTTFNDYPVIYSEHGLYESALTSMTNLFEQALEQFEFTLVMHLGLYLPKDHPDTDLTIINDYIHQLKKKLNTDSLYYSWRKRVDKSPSHYYQVILLLDYNQYFGSAICWDKRNQLANHLKEAWQEAVQSHYEGKERSLVLFNDRGNYGLGTRCKSKSSVVKNSVFHRMSRLAEAWQEEHYCFGSSED</sequence>
<dbReference type="InterPro" id="IPR057271">
    <property type="entry name" value="YagK_YfjJ_C"/>
</dbReference>
<dbReference type="Proteomes" id="UP000092876">
    <property type="component" value="Unassembled WGS sequence"/>
</dbReference>